<sequence>TGNEEQLQLVNDLQSKLEVANSELISEKQKAQTLAAENEKLQYRISHLLRSIKNADLKLEQESPKDGFRNIWPYGNLDEILYMFK</sequence>
<evidence type="ECO:0000313" key="2">
    <source>
        <dbReference type="EMBL" id="MCI04688.1"/>
    </source>
</evidence>
<protein>
    <submittedName>
        <fullName evidence="2">Uncharacterized protein</fullName>
    </submittedName>
</protein>
<organism evidence="2 3">
    <name type="scientific">Trifolium medium</name>
    <dbReference type="NCBI Taxonomy" id="97028"/>
    <lineage>
        <taxon>Eukaryota</taxon>
        <taxon>Viridiplantae</taxon>
        <taxon>Streptophyta</taxon>
        <taxon>Embryophyta</taxon>
        <taxon>Tracheophyta</taxon>
        <taxon>Spermatophyta</taxon>
        <taxon>Magnoliopsida</taxon>
        <taxon>eudicotyledons</taxon>
        <taxon>Gunneridae</taxon>
        <taxon>Pentapetalae</taxon>
        <taxon>rosids</taxon>
        <taxon>fabids</taxon>
        <taxon>Fabales</taxon>
        <taxon>Fabaceae</taxon>
        <taxon>Papilionoideae</taxon>
        <taxon>50 kb inversion clade</taxon>
        <taxon>NPAAA clade</taxon>
        <taxon>Hologalegina</taxon>
        <taxon>IRL clade</taxon>
        <taxon>Trifolieae</taxon>
        <taxon>Trifolium</taxon>
    </lineage>
</organism>
<dbReference type="EMBL" id="LXQA010056191">
    <property type="protein sequence ID" value="MCI04688.1"/>
    <property type="molecule type" value="Genomic_DNA"/>
</dbReference>
<gene>
    <name evidence="2" type="ORF">A2U01_0025735</name>
</gene>
<evidence type="ECO:0000313" key="3">
    <source>
        <dbReference type="Proteomes" id="UP000265520"/>
    </source>
</evidence>
<dbReference type="AlphaFoldDB" id="A0A392NY22"/>
<accession>A0A392NY22</accession>
<evidence type="ECO:0000256" key="1">
    <source>
        <dbReference type="SAM" id="Coils"/>
    </source>
</evidence>
<comment type="caution">
    <text evidence="2">The sequence shown here is derived from an EMBL/GenBank/DDBJ whole genome shotgun (WGS) entry which is preliminary data.</text>
</comment>
<keyword evidence="1" id="KW-0175">Coiled coil</keyword>
<reference evidence="2 3" key="1">
    <citation type="journal article" date="2018" name="Front. Plant Sci.">
        <title>Red Clover (Trifolium pratense) and Zigzag Clover (T. medium) - A Picture of Genomic Similarities and Differences.</title>
        <authorList>
            <person name="Dluhosova J."/>
            <person name="Istvanek J."/>
            <person name="Nedelnik J."/>
            <person name="Repkova J."/>
        </authorList>
    </citation>
    <scope>NUCLEOTIDE SEQUENCE [LARGE SCALE GENOMIC DNA]</scope>
    <source>
        <strain evidence="3">cv. 10/8</strain>
        <tissue evidence="2">Leaf</tissue>
    </source>
</reference>
<name>A0A392NY22_9FABA</name>
<feature type="coiled-coil region" evidence="1">
    <location>
        <begin position="3"/>
        <end position="37"/>
    </location>
</feature>
<proteinExistence type="predicted"/>
<feature type="non-terminal residue" evidence="2">
    <location>
        <position position="1"/>
    </location>
</feature>
<dbReference type="Proteomes" id="UP000265520">
    <property type="component" value="Unassembled WGS sequence"/>
</dbReference>
<dbReference type="PANTHER" id="PTHR38377:SF1">
    <property type="entry name" value="THREONINE-TRNA LIGASE 2"/>
    <property type="match status" value="1"/>
</dbReference>
<dbReference type="PANTHER" id="PTHR38377">
    <property type="entry name" value="THREONINE-TRNA LIGASE 2"/>
    <property type="match status" value="1"/>
</dbReference>
<keyword evidence="3" id="KW-1185">Reference proteome</keyword>